<keyword evidence="3" id="KW-1185">Reference proteome</keyword>
<dbReference type="PROSITE" id="PS51257">
    <property type="entry name" value="PROKAR_LIPOPROTEIN"/>
    <property type="match status" value="1"/>
</dbReference>
<evidence type="ECO:0000313" key="2">
    <source>
        <dbReference type="EMBL" id="MCP8967780.1"/>
    </source>
</evidence>
<sequence>MKKMVYSGMALVLSLGLAGCASAPTKEASKSQNTTAEEKKPILLGKKEVKSMELQSVKQKEEAKTADDAAMRALAAAMESGKAVKLTLNAQIKKNIASHLTVTYKDGTSDVYAVWTDKDTVTVAKSTDAAKTDGYQIKKMDAEGAVAFLAPAASQAARQLTVEVNQLRLQDVTHMYVSSAGKKKELAAAQREQVVKLYNEAEVEKPYTGSVPKGGTALTVELKNGQTITLYASQDGFLANTGQVFYAAKQPEFRLSELEKQAK</sequence>
<keyword evidence="1" id="KW-0732">Signal</keyword>
<evidence type="ECO:0000256" key="1">
    <source>
        <dbReference type="SAM" id="SignalP"/>
    </source>
</evidence>
<name>A0AA42BNA8_9BACI</name>
<evidence type="ECO:0008006" key="4">
    <source>
        <dbReference type="Google" id="ProtNLM"/>
    </source>
</evidence>
<organism evidence="2 3">
    <name type="scientific">Ectobacillus ponti</name>
    <dbReference type="NCBI Taxonomy" id="2961894"/>
    <lineage>
        <taxon>Bacteria</taxon>
        <taxon>Bacillati</taxon>
        <taxon>Bacillota</taxon>
        <taxon>Bacilli</taxon>
        <taxon>Bacillales</taxon>
        <taxon>Bacillaceae</taxon>
        <taxon>Ectobacillus</taxon>
    </lineage>
</organism>
<gene>
    <name evidence="2" type="ORF">NK662_04400</name>
</gene>
<dbReference type="EMBL" id="JANCLT010000002">
    <property type="protein sequence ID" value="MCP8967780.1"/>
    <property type="molecule type" value="Genomic_DNA"/>
</dbReference>
<feature type="chain" id="PRO_5041397491" description="Lipoprotein" evidence="1">
    <location>
        <begin position="24"/>
        <end position="263"/>
    </location>
</feature>
<dbReference type="AlphaFoldDB" id="A0AA42BNA8"/>
<accession>A0AA42BNA8</accession>
<dbReference type="Proteomes" id="UP001156102">
    <property type="component" value="Unassembled WGS sequence"/>
</dbReference>
<feature type="signal peptide" evidence="1">
    <location>
        <begin position="1"/>
        <end position="23"/>
    </location>
</feature>
<reference evidence="2" key="1">
    <citation type="submission" date="2022-07" db="EMBL/GenBank/DDBJ databases">
        <authorList>
            <person name="Li W.-J."/>
            <person name="Deng Q.-Q."/>
        </authorList>
    </citation>
    <scope>NUCLEOTIDE SEQUENCE</scope>
    <source>
        <strain evidence="2">SYSU M60031</strain>
    </source>
</reference>
<dbReference type="RefSeq" id="WP_254757696.1">
    <property type="nucleotide sequence ID" value="NZ_JANCLT010000002.1"/>
</dbReference>
<comment type="caution">
    <text evidence="2">The sequence shown here is derived from an EMBL/GenBank/DDBJ whole genome shotgun (WGS) entry which is preliminary data.</text>
</comment>
<proteinExistence type="predicted"/>
<protein>
    <recommendedName>
        <fullName evidence="4">Lipoprotein</fullName>
    </recommendedName>
</protein>
<evidence type="ECO:0000313" key="3">
    <source>
        <dbReference type="Proteomes" id="UP001156102"/>
    </source>
</evidence>